<evidence type="ECO:0000313" key="7">
    <source>
        <dbReference type="Proteomes" id="UP000603865"/>
    </source>
</evidence>
<proteinExistence type="predicted"/>
<keyword evidence="7" id="KW-1185">Reference proteome</keyword>
<evidence type="ECO:0000256" key="3">
    <source>
        <dbReference type="ARBA" id="ARBA00022989"/>
    </source>
</evidence>
<evidence type="ECO:0000313" key="6">
    <source>
        <dbReference type="EMBL" id="GGR03686.1"/>
    </source>
</evidence>
<comment type="caution">
    <text evidence="6">The sequence shown here is derived from an EMBL/GenBank/DDBJ whole genome shotgun (WGS) entry which is preliminary data.</text>
</comment>
<dbReference type="NCBIfam" id="TIGR00254">
    <property type="entry name" value="GGDEF"/>
    <property type="match status" value="1"/>
</dbReference>
<name>A0A918C3C3_9DEIO</name>
<dbReference type="InterPro" id="IPR043128">
    <property type="entry name" value="Rev_trsase/Diguanyl_cyclase"/>
</dbReference>
<dbReference type="Proteomes" id="UP000603865">
    <property type="component" value="Unassembled WGS sequence"/>
</dbReference>
<evidence type="ECO:0000259" key="5">
    <source>
        <dbReference type="PROSITE" id="PS50887"/>
    </source>
</evidence>
<dbReference type="InterPro" id="IPR003018">
    <property type="entry name" value="GAF"/>
</dbReference>
<dbReference type="SMART" id="SM00267">
    <property type="entry name" value="GGDEF"/>
    <property type="match status" value="1"/>
</dbReference>
<dbReference type="InterPro" id="IPR029016">
    <property type="entry name" value="GAF-like_dom_sf"/>
</dbReference>
<dbReference type="CDD" id="cd01949">
    <property type="entry name" value="GGDEF"/>
    <property type="match status" value="1"/>
</dbReference>
<dbReference type="GO" id="GO:0016020">
    <property type="term" value="C:membrane"/>
    <property type="evidence" value="ECO:0007669"/>
    <property type="project" value="UniProtKB-SubCell"/>
</dbReference>
<protein>
    <recommendedName>
        <fullName evidence="5">GGDEF domain-containing protein</fullName>
    </recommendedName>
</protein>
<dbReference type="SMART" id="SM00065">
    <property type="entry name" value="GAF"/>
    <property type="match status" value="2"/>
</dbReference>
<organism evidence="6 7">
    <name type="scientific">Deinococcus ruber</name>
    <dbReference type="NCBI Taxonomy" id="1848197"/>
    <lineage>
        <taxon>Bacteria</taxon>
        <taxon>Thermotogati</taxon>
        <taxon>Deinococcota</taxon>
        <taxon>Deinococci</taxon>
        <taxon>Deinococcales</taxon>
        <taxon>Deinococcaceae</taxon>
        <taxon>Deinococcus</taxon>
    </lineage>
</organism>
<feature type="domain" description="GGDEF" evidence="5">
    <location>
        <begin position="597"/>
        <end position="726"/>
    </location>
</feature>
<dbReference type="SUPFAM" id="SSF55073">
    <property type="entry name" value="Nucleotide cyclase"/>
    <property type="match status" value="1"/>
</dbReference>
<dbReference type="InterPro" id="IPR000160">
    <property type="entry name" value="GGDEF_dom"/>
</dbReference>
<reference evidence="6" key="1">
    <citation type="journal article" date="2014" name="Int. J. Syst. Evol. Microbiol.">
        <title>Complete genome sequence of Corynebacterium casei LMG S-19264T (=DSM 44701T), isolated from a smear-ripened cheese.</title>
        <authorList>
            <consortium name="US DOE Joint Genome Institute (JGI-PGF)"/>
            <person name="Walter F."/>
            <person name="Albersmeier A."/>
            <person name="Kalinowski J."/>
            <person name="Ruckert C."/>
        </authorList>
    </citation>
    <scope>NUCLEOTIDE SEQUENCE</scope>
    <source>
        <strain evidence="6">JCM 31311</strain>
    </source>
</reference>
<sequence length="726" mass="79502">MRLRRAYISTLIVLALLSIASNLLMSIQVQATRSTATLVNIAGRQRMLAVRIASDAQIAATTHDPRSTDDLRQSLQLFESNHQRLANPASGLYTSGYEPDVQSFYTRTLDPLVVGFTATAQRVLTTPLADLRPGRPDVTFLAEQSRGPLLSALDHAVMLDTHRSDTVIARVQALSWMRVSLVLGLLATLGVFVFRPLERRNRVLLADLTQERNAVQAQAHQLAQLAQEANLGRQDAVVLAELTRNLGEAKQLSDITGTIHALLSPLLGSTWLALLRLDETAQPSLLSLHGPSPANVWPLLERQASLNTETLLHTASRGPDYGTDIRTTGLLPLGVGALAVVPLPDKPARGPVLLLAARTADAPQLWTASQRRLLEAAARATCDAWERVTLLDELRRSADYSQALLQVSALSDTPRSPEDVAHEAAIIVTQVTDLDWAGLVVLRRGTGRVLTAYQHPDLPSTTLARLTRDFTDEEGLIWEVAQRGQPQFVDDYSQQLHARPELVAAGIHAATWVPLGTFEDTHYLLIATRLNHQPWAAANRELLAAAARTVSLALTRASHLHALEAAALLDPLTSLPNRRAFQRDLDALLSQAERHRQAFAVVMIDMDGLKTVNDRDGHEAGDVLLRAFAESLRVHFRAEDQVYRLGGDEYALLLPQTAVQAQDEIGRRVQRAVVHTQQQGFPHAAASGGVAFAPYDGWHAQTLVSVADDRMYQEKAQHRTARGISS</sequence>
<dbReference type="PANTHER" id="PTHR46663:SF4">
    <property type="entry name" value="DIGUANYLATE CYCLASE DGCT-RELATED"/>
    <property type="match status" value="1"/>
</dbReference>
<dbReference type="InterPro" id="IPR052163">
    <property type="entry name" value="DGC-Regulatory_Protein"/>
</dbReference>
<dbReference type="Gene3D" id="3.30.450.40">
    <property type="match status" value="2"/>
</dbReference>
<evidence type="ECO:0000256" key="4">
    <source>
        <dbReference type="ARBA" id="ARBA00023136"/>
    </source>
</evidence>
<dbReference type="AlphaFoldDB" id="A0A918C3C3"/>
<dbReference type="PROSITE" id="PS50887">
    <property type="entry name" value="GGDEF"/>
    <property type="match status" value="1"/>
</dbReference>
<keyword evidence="4" id="KW-0472">Membrane</keyword>
<evidence type="ECO:0000256" key="2">
    <source>
        <dbReference type="ARBA" id="ARBA00022692"/>
    </source>
</evidence>
<evidence type="ECO:0000256" key="1">
    <source>
        <dbReference type="ARBA" id="ARBA00004141"/>
    </source>
</evidence>
<dbReference type="Pfam" id="PF00990">
    <property type="entry name" value="GGDEF"/>
    <property type="match status" value="1"/>
</dbReference>
<dbReference type="Gene3D" id="3.30.70.270">
    <property type="match status" value="1"/>
</dbReference>
<dbReference type="InterPro" id="IPR029095">
    <property type="entry name" value="NarX-like_N"/>
</dbReference>
<comment type="subcellular location">
    <subcellularLocation>
        <location evidence="1">Membrane</location>
        <topology evidence="1">Multi-pass membrane protein</topology>
    </subcellularLocation>
</comment>
<keyword evidence="3" id="KW-1133">Transmembrane helix</keyword>
<dbReference type="SUPFAM" id="SSF55781">
    <property type="entry name" value="GAF domain-like"/>
    <property type="match status" value="2"/>
</dbReference>
<reference evidence="6" key="2">
    <citation type="submission" date="2020-09" db="EMBL/GenBank/DDBJ databases">
        <authorList>
            <person name="Sun Q."/>
            <person name="Ohkuma M."/>
        </authorList>
    </citation>
    <scope>NUCLEOTIDE SEQUENCE</scope>
    <source>
        <strain evidence="6">JCM 31311</strain>
    </source>
</reference>
<dbReference type="PANTHER" id="PTHR46663">
    <property type="entry name" value="DIGUANYLATE CYCLASE DGCT-RELATED"/>
    <property type="match status" value="1"/>
</dbReference>
<dbReference type="EMBL" id="BMQL01000006">
    <property type="protein sequence ID" value="GGR03686.1"/>
    <property type="molecule type" value="Genomic_DNA"/>
</dbReference>
<dbReference type="InterPro" id="IPR029787">
    <property type="entry name" value="Nucleotide_cyclase"/>
</dbReference>
<accession>A0A918C3C3</accession>
<keyword evidence="2" id="KW-0812">Transmembrane</keyword>
<gene>
    <name evidence="6" type="ORF">GCM10008957_15750</name>
</gene>
<dbReference type="Pfam" id="PF13675">
    <property type="entry name" value="PilJ"/>
    <property type="match status" value="1"/>
</dbReference>